<dbReference type="Gene3D" id="3.40.50.300">
    <property type="entry name" value="P-loop containing nucleotide triphosphate hydrolases"/>
    <property type="match status" value="2"/>
</dbReference>
<evidence type="ECO:0000256" key="7">
    <source>
        <dbReference type="ARBA" id="ARBA00022741"/>
    </source>
</evidence>
<evidence type="ECO:0000313" key="17">
    <source>
        <dbReference type="Proteomes" id="UP000288805"/>
    </source>
</evidence>
<dbReference type="FunFam" id="3.40.50.300:FF:000163">
    <property type="entry name" value="Multidrug resistance-associated protein member 4"/>
    <property type="match status" value="1"/>
</dbReference>
<keyword evidence="6" id="KW-0677">Repeat</keyword>
<feature type="domain" description="ABC transmembrane type-1" evidence="15">
    <location>
        <begin position="313"/>
        <end position="593"/>
    </location>
</feature>
<evidence type="ECO:0000256" key="5">
    <source>
        <dbReference type="ARBA" id="ARBA00022692"/>
    </source>
</evidence>
<keyword evidence="5 13" id="KW-0812">Transmembrane</keyword>
<feature type="domain" description="ABC transporter" evidence="14">
    <location>
        <begin position="630"/>
        <end position="859"/>
    </location>
</feature>
<dbReference type="Proteomes" id="UP000288805">
    <property type="component" value="Unassembled WGS sequence"/>
</dbReference>
<evidence type="ECO:0000256" key="8">
    <source>
        <dbReference type="ARBA" id="ARBA00022840"/>
    </source>
</evidence>
<feature type="transmembrane region" description="Helical" evidence="13">
    <location>
        <begin position="77"/>
        <end position="100"/>
    </location>
</feature>
<evidence type="ECO:0000256" key="3">
    <source>
        <dbReference type="ARBA" id="ARBA00012191"/>
    </source>
</evidence>
<gene>
    <name evidence="16" type="primary">ABCC10_13</name>
    <name evidence="16" type="ORF">CK203_088348</name>
</gene>
<dbReference type="InterPro" id="IPR011527">
    <property type="entry name" value="ABC1_TM_dom"/>
</dbReference>
<dbReference type="InterPro" id="IPR003439">
    <property type="entry name" value="ABC_transporter-like_ATP-bd"/>
</dbReference>
<dbReference type="Pfam" id="PF00664">
    <property type="entry name" value="ABC_membrane"/>
    <property type="match status" value="2"/>
</dbReference>
<dbReference type="InterPro" id="IPR003593">
    <property type="entry name" value="AAA+_ATPase"/>
</dbReference>
<dbReference type="PROSITE" id="PS50929">
    <property type="entry name" value="ABC_TM1F"/>
    <property type="match status" value="2"/>
</dbReference>
<feature type="domain" description="ABC transmembrane type-1" evidence="15">
    <location>
        <begin position="933"/>
        <end position="1208"/>
    </location>
</feature>
<dbReference type="GO" id="GO:0005524">
    <property type="term" value="F:ATP binding"/>
    <property type="evidence" value="ECO:0007669"/>
    <property type="project" value="UniProtKB-KW"/>
</dbReference>
<feature type="transmembrane region" description="Helical" evidence="13">
    <location>
        <begin position="967"/>
        <end position="987"/>
    </location>
</feature>
<dbReference type="GO" id="GO:0016887">
    <property type="term" value="F:ATP hydrolysis activity"/>
    <property type="evidence" value="ECO:0007669"/>
    <property type="project" value="InterPro"/>
</dbReference>
<keyword evidence="9" id="KW-1278">Translocase</keyword>
<keyword evidence="4" id="KW-0813">Transport</keyword>
<dbReference type="EMBL" id="QGNW01001544">
    <property type="protein sequence ID" value="RVW37213.1"/>
    <property type="molecule type" value="Genomic_DNA"/>
</dbReference>
<name>A0A438DP35_VITVI</name>
<feature type="transmembrane region" description="Helical" evidence="13">
    <location>
        <begin position="534"/>
        <end position="554"/>
    </location>
</feature>
<feature type="transmembrane region" description="Helical" evidence="13">
    <location>
        <begin position="36"/>
        <end position="57"/>
    </location>
</feature>
<dbReference type="PANTHER" id="PTHR24223">
    <property type="entry name" value="ATP-BINDING CASSETTE SUB-FAMILY C"/>
    <property type="match status" value="1"/>
</dbReference>
<dbReference type="InterPro" id="IPR017871">
    <property type="entry name" value="ABC_transporter-like_CS"/>
</dbReference>
<evidence type="ECO:0000256" key="13">
    <source>
        <dbReference type="SAM" id="Phobius"/>
    </source>
</evidence>
<feature type="transmembrane region" description="Helical" evidence="13">
    <location>
        <begin position="1064"/>
        <end position="1080"/>
    </location>
</feature>
<dbReference type="Pfam" id="PF00005">
    <property type="entry name" value="ABC_tran"/>
    <property type="match status" value="2"/>
</dbReference>
<feature type="transmembrane region" description="Helical" evidence="13">
    <location>
        <begin position="115"/>
        <end position="136"/>
    </location>
</feature>
<dbReference type="InterPro" id="IPR027417">
    <property type="entry name" value="P-loop_NTPase"/>
</dbReference>
<protein>
    <recommendedName>
        <fullName evidence="3">ABC-type xenobiotic transporter</fullName>
        <ecNumber evidence="3">7.6.2.2</ecNumber>
    </recommendedName>
</protein>
<dbReference type="GO" id="GO:0016020">
    <property type="term" value="C:membrane"/>
    <property type="evidence" value="ECO:0007669"/>
    <property type="project" value="UniProtKB-SubCell"/>
</dbReference>
<comment type="subcellular location">
    <subcellularLocation>
        <location evidence="1">Membrane</location>
        <topology evidence="1">Multi-pass membrane protein</topology>
    </subcellularLocation>
</comment>
<dbReference type="PANTHER" id="PTHR24223:SF369">
    <property type="entry name" value="ABC TRANSPORTER C FAMILY MEMBER 10"/>
    <property type="match status" value="1"/>
</dbReference>
<evidence type="ECO:0000256" key="11">
    <source>
        <dbReference type="ARBA" id="ARBA00023136"/>
    </source>
</evidence>
<sequence>MGDLWTLFCGESNCSDTGRRTSSFSFAVFASPSSCINHAFLVCFDILLLAMFVSNMIQKALSKRVRIPPRFQGFSPLQIISAVFNGCLGSVYLSLGIWILEEKLRKTHSVFPLHWWILLLFHGFTWLILALIVSLWGRHLSKAPFRVLSIFAFLLAGTICVFSLSPAIVNKEVSLKTTLDVLSFPGASLLLACVFKDYKDDESEEIVNGSGLYTPLKEETPGNSEADSGSFATPFATAGFFSRMFFWWLNPLMRKGTEKILEEEDIPKLREVDQAKNCYLQFLEQLHKQQQNQTLSHASILRTIISCHWKEIFISGFFALLKTLSLLTGPLLLKAFVEVAEDQKNFTFEGCVLALSLFFGKTIESLSERQWYFRSRITGMRVRSTLTAVIYKKQLRLSNAAKMVHSPGEITNYVTVDAYRIGEFPFWFHQTWTTILQLCVALVILFQAVGFATVAAMVVIVLTVLCNVPLAKLQHKLQTKFMAAQAQRVKASSEALVNMKVLKLYAWETHFENVIEALRNVELKCLSRVQLLKAYYSFVFYASPILISGATFGACYFLGVSLYASNVFTFIATLRLVQDPVRFIPDVIGVVIQAKIAFSRIVQFLEAPELHSGNVQKKNSMEIVDHSILINSANFSWDESLSELTLRSINLEVRPGEKVAICGEVGSGKSTLLAAILGEVPNTQELHTFVHTLQIQVRGKIAYVSQTAWIQTGTIQENILFGSEMDTQRYHEALESSSLVKDLEMFPHGELTEIGERGVNLSGGQKQRIQLARALYQDADIYLLDDPFSAVDAHTATSLLNEYVMRALSGKTVLLVTHQVDFLPAFGSVLLMSDGKILHAAPYRQLLTSSQEFQDFVNAHQQTAGSERLTEVALPRRCETSTGEIKRTHIERVFNASGHDQLIKQEEREIGNPGFKPYMLYLNQNKQFWLFPIGVLCNIVFSVGLTLQNVWMATNVENSNVSTSQLIVVYLSIGCTSTVFLLCRTLLMVSLGLQSSKSLLAQLLNSFFRAPMSFYDSTPLGRMISRVSSDLNIIDLDLLFGIVYTVSSTAAVCVILGVLAAVTWQVLLVSIPTIYLAMRLQKYYYASAKEMMRINGTTKSLVANHLAESVAGAMVIRAFEQEDRFFAKILHLIDTNASPFFHAFAANEWLIQWLVTLSATILSSSALCMVLLPRGTCSPGFIGMALSYGLSLNLSLVNSTRNICTLENYIISVERLNQYMHIPSEAPEVIHNNRPPPNWPDVGKVEIQKLQWEDHAHKRSISPCGASRGRIIVDGLDISMIGLHDLRSRFGIIPQDPTLFNGTVRYNLDPLSQHTEQEIWEVLAKCQLQETVQDKEEGLDSMVVEDGSNWSMGQRQLFCLGRALLRRSRILVLDEATASIDNATDLILQKTIRTEFANCTVITVAHRIPTVMDCTMVLAISDGKLVEYDKPADLMKKEGSLFGQLVKEYWSHFHSADSY</sequence>
<dbReference type="PROSITE" id="PS00211">
    <property type="entry name" value="ABC_TRANSPORTER_1"/>
    <property type="match status" value="1"/>
</dbReference>
<accession>A0A438DP35</accession>
<comment type="similarity">
    <text evidence="2">Belongs to the ABC transporter superfamily. ABCC family. Conjugate transporter (TC 3.A.1.208) subfamily.</text>
</comment>
<evidence type="ECO:0000256" key="4">
    <source>
        <dbReference type="ARBA" id="ARBA00022448"/>
    </source>
</evidence>
<keyword evidence="8" id="KW-0067">ATP-binding</keyword>
<dbReference type="EC" id="7.6.2.2" evidence="3"/>
<feature type="domain" description="ABC transporter" evidence="14">
    <location>
        <begin position="1211"/>
        <end position="1447"/>
    </location>
</feature>
<dbReference type="SMART" id="SM00382">
    <property type="entry name" value="AAA"/>
    <property type="match status" value="1"/>
</dbReference>
<dbReference type="FunFam" id="1.20.1560.10:FF:000002">
    <property type="entry name" value="ABC transporter C family member 5"/>
    <property type="match status" value="1"/>
</dbReference>
<keyword evidence="11 13" id="KW-0472">Membrane</keyword>
<dbReference type="GO" id="GO:0008559">
    <property type="term" value="F:ABC-type xenobiotic transporter activity"/>
    <property type="evidence" value="ECO:0007669"/>
    <property type="project" value="UniProtKB-EC"/>
</dbReference>
<comment type="catalytic activity">
    <reaction evidence="12">
        <text>ATP + H2O + xenobioticSide 1 = ADP + phosphate + xenobioticSide 2.</text>
        <dbReference type="EC" id="7.6.2.2"/>
    </reaction>
</comment>
<reference evidence="16 17" key="1">
    <citation type="journal article" date="2018" name="PLoS Genet.">
        <title>Population sequencing reveals clonal diversity and ancestral inbreeding in the grapevine cultivar Chardonnay.</title>
        <authorList>
            <person name="Roach M.J."/>
            <person name="Johnson D.L."/>
            <person name="Bohlmann J."/>
            <person name="van Vuuren H.J."/>
            <person name="Jones S.J."/>
            <person name="Pretorius I.S."/>
            <person name="Schmidt S.A."/>
            <person name="Borneman A.R."/>
        </authorList>
    </citation>
    <scope>NUCLEOTIDE SEQUENCE [LARGE SCALE GENOMIC DNA]</scope>
    <source>
        <strain evidence="17">cv. Chardonnay</strain>
        <tissue evidence="16">Leaf</tissue>
    </source>
</reference>
<dbReference type="Gene3D" id="1.20.1560.10">
    <property type="entry name" value="ABC transporter type 1, transmembrane domain"/>
    <property type="match status" value="2"/>
</dbReference>
<feature type="transmembrane region" description="Helical" evidence="13">
    <location>
        <begin position="1150"/>
        <end position="1172"/>
    </location>
</feature>
<dbReference type="InterPro" id="IPR050173">
    <property type="entry name" value="ABC_transporter_C-like"/>
</dbReference>
<organism evidence="16 17">
    <name type="scientific">Vitis vinifera</name>
    <name type="common">Grape</name>
    <dbReference type="NCBI Taxonomy" id="29760"/>
    <lineage>
        <taxon>Eukaryota</taxon>
        <taxon>Viridiplantae</taxon>
        <taxon>Streptophyta</taxon>
        <taxon>Embryophyta</taxon>
        <taxon>Tracheophyta</taxon>
        <taxon>Spermatophyta</taxon>
        <taxon>Magnoliopsida</taxon>
        <taxon>eudicotyledons</taxon>
        <taxon>Gunneridae</taxon>
        <taxon>Pentapetalae</taxon>
        <taxon>rosids</taxon>
        <taxon>Vitales</taxon>
        <taxon>Vitaceae</taxon>
        <taxon>Viteae</taxon>
        <taxon>Vitis</taxon>
    </lineage>
</organism>
<proteinExistence type="inferred from homology"/>
<evidence type="ECO:0000259" key="15">
    <source>
        <dbReference type="PROSITE" id="PS50929"/>
    </source>
</evidence>
<feature type="transmembrane region" description="Helical" evidence="13">
    <location>
        <begin position="435"/>
        <end position="468"/>
    </location>
</feature>
<evidence type="ECO:0000256" key="2">
    <source>
        <dbReference type="ARBA" id="ARBA00009726"/>
    </source>
</evidence>
<dbReference type="InterPro" id="IPR056228">
    <property type="entry name" value="ABCC10-like_N"/>
</dbReference>
<feature type="transmembrane region" description="Helical" evidence="13">
    <location>
        <begin position="928"/>
        <end position="947"/>
    </location>
</feature>
<dbReference type="SUPFAM" id="SSF90123">
    <property type="entry name" value="ABC transporter transmembrane region"/>
    <property type="match status" value="2"/>
</dbReference>
<keyword evidence="10 13" id="KW-1133">Transmembrane helix</keyword>
<dbReference type="FunFam" id="3.40.50.300:FF:000997">
    <property type="entry name" value="Multidrug resistance-associated protein 1"/>
    <property type="match status" value="1"/>
</dbReference>
<dbReference type="InterPro" id="IPR044746">
    <property type="entry name" value="ABCC_6TM_D1"/>
</dbReference>
<dbReference type="Pfam" id="PF24358">
    <property type="entry name" value="ABCC10_N"/>
    <property type="match status" value="1"/>
</dbReference>
<evidence type="ECO:0000259" key="14">
    <source>
        <dbReference type="PROSITE" id="PS50893"/>
    </source>
</evidence>
<feature type="transmembrane region" description="Helical" evidence="13">
    <location>
        <begin position="148"/>
        <end position="169"/>
    </location>
</feature>
<dbReference type="FunFam" id="1.20.1560.10:FF:000003">
    <property type="entry name" value="ABC transporter C family member 10"/>
    <property type="match status" value="1"/>
</dbReference>
<evidence type="ECO:0000256" key="9">
    <source>
        <dbReference type="ARBA" id="ARBA00022967"/>
    </source>
</evidence>
<dbReference type="CDD" id="cd03244">
    <property type="entry name" value="ABCC_MRP_domain2"/>
    <property type="match status" value="1"/>
</dbReference>
<dbReference type="PROSITE" id="PS50893">
    <property type="entry name" value="ABC_TRANSPORTER_2"/>
    <property type="match status" value="2"/>
</dbReference>
<evidence type="ECO:0000256" key="10">
    <source>
        <dbReference type="ARBA" id="ARBA00022989"/>
    </source>
</evidence>
<evidence type="ECO:0000256" key="1">
    <source>
        <dbReference type="ARBA" id="ARBA00004141"/>
    </source>
</evidence>
<comment type="caution">
    <text evidence="16">The sequence shown here is derived from an EMBL/GenBank/DDBJ whole genome shotgun (WGS) entry which is preliminary data.</text>
</comment>
<dbReference type="CDD" id="cd18579">
    <property type="entry name" value="ABC_6TM_ABCC_D1"/>
    <property type="match status" value="1"/>
</dbReference>
<dbReference type="SUPFAM" id="SSF52540">
    <property type="entry name" value="P-loop containing nucleoside triphosphate hydrolases"/>
    <property type="match status" value="2"/>
</dbReference>
<evidence type="ECO:0000256" key="12">
    <source>
        <dbReference type="ARBA" id="ARBA00034018"/>
    </source>
</evidence>
<evidence type="ECO:0000256" key="6">
    <source>
        <dbReference type="ARBA" id="ARBA00022737"/>
    </source>
</evidence>
<dbReference type="CDD" id="cd18580">
    <property type="entry name" value="ABC_6TM_ABCC_D2"/>
    <property type="match status" value="1"/>
</dbReference>
<dbReference type="CDD" id="cd03250">
    <property type="entry name" value="ABCC_MRP_domain1"/>
    <property type="match status" value="1"/>
</dbReference>
<dbReference type="InterPro" id="IPR044726">
    <property type="entry name" value="ABCC_6TM_D2"/>
</dbReference>
<dbReference type="InterPro" id="IPR036640">
    <property type="entry name" value="ABC1_TM_sf"/>
</dbReference>
<evidence type="ECO:0000313" key="16">
    <source>
        <dbReference type="EMBL" id="RVW37213.1"/>
    </source>
</evidence>
<keyword evidence="7" id="KW-0547">Nucleotide-binding</keyword>